<name>A0A086LRP4_TOXGO</name>
<dbReference type="AlphaFoldDB" id="A0A086LRP4"/>
<reference evidence="1 2" key="1">
    <citation type="submission" date="2014-05" db="EMBL/GenBank/DDBJ databases">
        <authorList>
            <person name="Sibley D."/>
            <person name="Venepally P."/>
            <person name="Karamycheva S."/>
            <person name="Hadjithomas M."/>
            <person name="Khan A."/>
            <person name="Brunk B."/>
            <person name="Roos D."/>
            <person name="Caler E."/>
            <person name="Lorenzi H."/>
        </authorList>
    </citation>
    <scope>NUCLEOTIDE SEQUENCE [LARGE SCALE GENOMIC DNA]</scope>
    <source>
        <strain evidence="1 2">RUB</strain>
    </source>
</reference>
<sequence length="234" mass="26069">MSCSIRDQPVWTRVRVPAQDFAPHSTTATYFAPSTSFAKFTQDGNVSAPVGGWLPVSHSAPEPQLWRRVLRMIVGHDAAPPDTETVGGWGFEFLGWKVNFCGHQRRIHAPKKHQEQPSLVFPYSESIYHPATASGLVPCLDDRGEGFASPFSRVDKYPQHGEYFYPLKYAPHVRQPAREGSWELLENSSSPRLLLRSIDPADVCKDSVASCQSTVSADDIDSAVFPSNLDHYVR</sequence>
<gene>
    <name evidence="1" type="ORF">TGRUB_305930</name>
</gene>
<dbReference type="EMBL" id="AFYV02002239">
    <property type="protein sequence ID" value="KFG59312.1"/>
    <property type="molecule type" value="Genomic_DNA"/>
</dbReference>
<proteinExistence type="predicted"/>
<accession>A0A086LRP4</accession>
<protein>
    <submittedName>
        <fullName evidence="1">Uncharacterized protein</fullName>
    </submittedName>
</protein>
<dbReference type="Proteomes" id="UP000028834">
    <property type="component" value="Unassembled WGS sequence"/>
</dbReference>
<organism evidence="1 2">
    <name type="scientific">Toxoplasma gondii RUB</name>
    <dbReference type="NCBI Taxonomy" id="935652"/>
    <lineage>
        <taxon>Eukaryota</taxon>
        <taxon>Sar</taxon>
        <taxon>Alveolata</taxon>
        <taxon>Apicomplexa</taxon>
        <taxon>Conoidasida</taxon>
        <taxon>Coccidia</taxon>
        <taxon>Eucoccidiorida</taxon>
        <taxon>Eimeriorina</taxon>
        <taxon>Sarcocystidae</taxon>
        <taxon>Toxoplasma</taxon>
    </lineage>
</organism>
<evidence type="ECO:0000313" key="2">
    <source>
        <dbReference type="Proteomes" id="UP000028834"/>
    </source>
</evidence>
<dbReference type="OrthoDB" id="10283615at2759"/>
<dbReference type="VEuPathDB" id="ToxoDB:TGRUB_305930"/>
<evidence type="ECO:0000313" key="1">
    <source>
        <dbReference type="EMBL" id="KFG59312.1"/>
    </source>
</evidence>
<comment type="caution">
    <text evidence="1">The sequence shown here is derived from an EMBL/GenBank/DDBJ whole genome shotgun (WGS) entry which is preliminary data.</text>
</comment>